<dbReference type="EMBL" id="PTQR01000090">
    <property type="protein sequence ID" value="TKX20374.1"/>
    <property type="molecule type" value="Genomic_DNA"/>
</dbReference>
<gene>
    <name evidence="2" type="ORF">C1H76_7450</name>
</gene>
<evidence type="ECO:0000256" key="1">
    <source>
        <dbReference type="SAM" id="MobiDB-lite"/>
    </source>
</evidence>
<dbReference type="Proteomes" id="UP000308133">
    <property type="component" value="Unassembled WGS sequence"/>
</dbReference>
<evidence type="ECO:0000313" key="2">
    <source>
        <dbReference type="EMBL" id="TKX20374.1"/>
    </source>
</evidence>
<accession>A0A4U7AXD5</accession>
<sequence length="139" mass="15297">MSEVPLCSARSTTSIKRFGSVSLLSLHQESQPKRKIKPAHPQKPLISPSYPPFPYVIRTLHLKTDPETKTPARTTPRQEPLLARDSASQADIIEVKVNLVMAHLAHLCGSRPLVDVLVAHRSSRLLLLLLLTGISLSAI</sequence>
<name>A0A4U7AXD5_9PEZI</name>
<evidence type="ECO:0000313" key="3">
    <source>
        <dbReference type="Proteomes" id="UP000308133"/>
    </source>
</evidence>
<comment type="caution">
    <text evidence="2">The sequence shown here is derived from an EMBL/GenBank/DDBJ whole genome shotgun (WGS) entry which is preliminary data.</text>
</comment>
<dbReference type="AlphaFoldDB" id="A0A4U7AXD5"/>
<reference evidence="2 3" key="1">
    <citation type="submission" date="2018-02" db="EMBL/GenBank/DDBJ databases">
        <title>Draft genome sequences of Elsinoe sp., causing black scab on jojoba.</title>
        <authorList>
            <person name="Stodart B."/>
            <person name="Jeffress S."/>
            <person name="Ash G."/>
            <person name="Arun Chinnappa K."/>
        </authorList>
    </citation>
    <scope>NUCLEOTIDE SEQUENCE [LARGE SCALE GENOMIC DNA]</scope>
    <source>
        <strain evidence="2 3">Hillstone_2</strain>
    </source>
</reference>
<feature type="region of interest" description="Disordered" evidence="1">
    <location>
        <begin position="64"/>
        <end position="83"/>
    </location>
</feature>
<feature type="region of interest" description="Disordered" evidence="1">
    <location>
        <begin position="29"/>
        <end position="50"/>
    </location>
</feature>
<protein>
    <submittedName>
        <fullName evidence="2">Uncharacterized protein</fullName>
    </submittedName>
</protein>
<organism evidence="2 3">
    <name type="scientific">Elsinoe australis</name>
    <dbReference type="NCBI Taxonomy" id="40998"/>
    <lineage>
        <taxon>Eukaryota</taxon>
        <taxon>Fungi</taxon>
        <taxon>Dikarya</taxon>
        <taxon>Ascomycota</taxon>
        <taxon>Pezizomycotina</taxon>
        <taxon>Dothideomycetes</taxon>
        <taxon>Dothideomycetidae</taxon>
        <taxon>Myriangiales</taxon>
        <taxon>Elsinoaceae</taxon>
        <taxon>Elsinoe</taxon>
    </lineage>
</organism>
<proteinExistence type="predicted"/>